<dbReference type="Proteomes" id="UP000198841">
    <property type="component" value="Unassembled WGS sequence"/>
</dbReference>
<dbReference type="PROSITE" id="PS50975">
    <property type="entry name" value="ATP_GRASP"/>
    <property type="match status" value="1"/>
</dbReference>
<keyword evidence="1" id="KW-0436">Ligase</keyword>
<gene>
    <name evidence="6" type="ORF">SAMN05518863_11162</name>
</gene>
<dbReference type="InterPro" id="IPR052032">
    <property type="entry name" value="ATP-dep_AA_Ligase"/>
</dbReference>
<evidence type="ECO:0000256" key="2">
    <source>
        <dbReference type="ARBA" id="ARBA00022741"/>
    </source>
</evidence>
<dbReference type="Gene3D" id="3.30.470.20">
    <property type="entry name" value="ATP-grasp fold, B domain"/>
    <property type="match status" value="1"/>
</dbReference>
<proteinExistence type="predicted"/>
<dbReference type="Pfam" id="PF18130">
    <property type="entry name" value="ATPgrasp_N"/>
    <property type="match status" value="1"/>
</dbReference>
<dbReference type="InterPro" id="IPR041472">
    <property type="entry name" value="BL00235/CARNS1_N"/>
</dbReference>
<dbReference type="EMBL" id="FOSD01000011">
    <property type="protein sequence ID" value="SFK86539.1"/>
    <property type="molecule type" value="Genomic_DNA"/>
</dbReference>
<name>A0A1I4D1D3_9GAMM</name>
<keyword evidence="3 4" id="KW-0067">ATP-binding</keyword>
<protein>
    <submittedName>
        <fullName evidence="6">ATP-grasp domain-containing protein</fullName>
    </submittedName>
</protein>
<keyword evidence="2 4" id="KW-0547">Nucleotide-binding</keyword>
<accession>A0A1I4D1D3</accession>
<evidence type="ECO:0000313" key="7">
    <source>
        <dbReference type="Proteomes" id="UP000198841"/>
    </source>
</evidence>
<evidence type="ECO:0000313" key="6">
    <source>
        <dbReference type="EMBL" id="SFK86539.1"/>
    </source>
</evidence>
<dbReference type="InterPro" id="IPR040570">
    <property type="entry name" value="LAL_C2"/>
</dbReference>
<dbReference type="InterPro" id="IPR011761">
    <property type="entry name" value="ATP-grasp"/>
</dbReference>
<dbReference type="PANTHER" id="PTHR43585">
    <property type="entry name" value="FUMIPYRROLE BIOSYNTHESIS PROTEIN C"/>
    <property type="match status" value="1"/>
</dbReference>
<dbReference type="Gene3D" id="3.40.50.20">
    <property type="match status" value="1"/>
</dbReference>
<evidence type="ECO:0000256" key="1">
    <source>
        <dbReference type="ARBA" id="ARBA00022598"/>
    </source>
</evidence>
<dbReference type="PANTHER" id="PTHR43585:SF2">
    <property type="entry name" value="ATP-GRASP ENZYME FSQD"/>
    <property type="match status" value="1"/>
</dbReference>
<evidence type="ECO:0000256" key="3">
    <source>
        <dbReference type="ARBA" id="ARBA00022840"/>
    </source>
</evidence>
<reference evidence="6 7" key="1">
    <citation type="submission" date="2016-10" db="EMBL/GenBank/DDBJ databases">
        <authorList>
            <person name="Varghese N."/>
            <person name="Submissions S."/>
        </authorList>
    </citation>
    <scope>NUCLEOTIDE SEQUENCE [LARGE SCALE GENOMIC DNA]</scope>
    <source>
        <strain evidence="6 7">YR512</strain>
    </source>
</reference>
<evidence type="ECO:0000256" key="4">
    <source>
        <dbReference type="PROSITE-ProRule" id="PRU00409"/>
    </source>
</evidence>
<dbReference type="SUPFAM" id="SSF56059">
    <property type="entry name" value="Glutathione synthetase ATP-binding domain-like"/>
    <property type="match status" value="1"/>
</dbReference>
<keyword evidence="7" id="KW-1185">Reference proteome</keyword>
<dbReference type="Pfam" id="PF18603">
    <property type="entry name" value="LAL_C2"/>
    <property type="match status" value="1"/>
</dbReference>
<evidence type="ECO:0000259" key="5">
    <source>
        <dbReference type="PROSITE" id="PS50975"/>
    </source>
</evidence>
<sequence length="416" mass="46656">MSTQKKNLAIICQNRKLPFVFDEAQAMGVEITFFYNENEPPPPVLPAVVRSIALPLFDDEEEAINKVMLANREHPIDGVLTLFEPALDFAAKIAHQLGLPFLPEYVVEQCRNKNMTRRVLHDNGLNTPSYIELKEGEYPNVEQIKFPLVVKPTNGFSSQGVTRANNHDELKSAIDKVWEINNTQLKNFIYDKGGVLLESFIDGPEFAIETFSHCGEVTVLSIGDKGNSKGPYFEEGVYIAPANIDEKLRDEIADEVRRALKALGISEGPAHVELRIDHKQKPFVIEVAPRVGGSGISHYIVKASTDINFLQLVICQAFGMEIPIKLELMAKSIFTAGNYIIPVQGSGIFIEIDGLANLREKPEVQYVFEFMDAGHKVLPYPHFSGYPGFILTRHTDHAACEAFYYDLQKSLKIKYL</sequence>
<comment type="caution">
    <text evidence="6">The sequence shown here is derived from an EMBL/GenBank/DDBJ whole genome shotgun (WGS) entry which is preliminary data.</text>
</comment>
<dbReference type="Pfam" id="PF13535">
    <property type="entry name" value="ATP-grasp_4"/>
    <property type="match status" value="1"/>
</dbReference>
<organism evidence="6 7">
    <name type="scientific">Candidatus Pantoea symbiotica</name>
    <dbReference type="NCBI Taxonomy" id="1884370"/>
    <lineage>
        <taxon>Bacteria</taxon>
        <taxon>Pseudomonadati</taxon>
        <taxon>Pseudomonadota</taxon>
        <taxon>Gammaproteobacteria</taxon>
        <taxon>Enterobacterales</taxon>
        <taxon>Erwiniaceae</taxon>
        <taxon>Pantoea</taxon>
    </lineage>
</organism>
<feature type="domain" description="ATP-grasp" evidence="5">
    <location>
        <begin position="117"/>
        <end position="318"/>
    </location>
</feature>
<dbReference type="RefSeq" id="WP_008109139.1">
    <property type="nucleotide sequence ID" value="NZ_FOSD01000011.1"/>
</dbReference>